<dbReference type="RefSeq" id="WP_185323162.1">
    <property type="nucleotide sequence ID" value="NZ_JAARPH010000005.1"/>
</dbReference>
<sequence length="190" mass="22692">MDLLFQCLFKKIERANQKLIGSLRKGRYYEKLREEIQELDSLLVELCHDIKNSYEYETSLEDSNDIKLNEEMKKAQLLLYAILITKLNLESYIKYFETKDESLLIRKNIMFLDEFDAQEGWISTTVKELMTNEKEAKLFYKPLGYCDAKVSMDDDVLSLKYTRDRDLINDFGIVDIEAKEYLKKWNRTFE</sequence>
<organism evidence="1 2">
    <name type="scientific">Listeria farberi</name>
    <dbReference type="NCBI Taxonomy" id="2713500"/>
    <lineage>
        <taxon>Bacteria</taxon>
        <taxon>Bacillati</taxon>
        <taxon>Bacillota</taxon>
        <taxon>Bacilli</taxon>
        <taxon>Bacillales</taxon>
        <taxon>Listeriaceae</taxon>
        <taxon>Listeria</taxon>
    </lineage>
</organism>
<dbReference type="Proteomes" id="UP000518829">
    <property type="component" value="Unassembled WGS sequence"/>
</dbReference>
<reference evidence="1 2" key="1">
    <citation type="submission" date="2020-03" db="EMBL/GenBank/DDBJ databases">
        <title>Soil Listeria distribution.</title>
        <authorList>
            <person name="Liao J."/>
            <person name="Wiedmann M."/>
        </authorList>
    </citation>
    <scope>NUCLEOTIDE SEQUENCE [LARGE SCALE GENOMIC DNA]</scope>
    <source>
        <strain evidence="1 2">FSL L7-1699</strain>
    </source>
</reference>
<comment type="caution">
    <text evidence="1">The sequence shown here is derived from an EMBL/GenBank/DDBJ whole genome shotgun (WGS) entry which is preliminary data.</text>
</comment>
<evidence type="ECO:0000313" key="1">
    <source>
        <dbReference type="EMBL" id="MBC1376586.1"/>
    </source>
</evidence>
<gene>
    <name evidence="1" type="ORF">HB839_13720</name>
</gene>
<name>A0ABR6SR50_9LIST</name>
<accession>A0ABR6SR50</accession>
<evidence type="ECO:0000313" key="2">
    <source>
        <dbReference type="Proteomes" id="UP000518829"/>
    </source>
</evidence>
<keyword evidence="2" id="KW-1185">Reference proteome</keyword>
<proteinExistence type="predicted"/>
<protein>
    <submittedName>
        <fullName evidence="1">Uncharacterized protein</fullName>
    </submittedName>
</protein>
<dbReference type="EMBL" id="JAARPH010000005">
    <property type="protein sequence ID" value="MBC1376586.1"/>
    <property type="molecule type" value="Genomic_DNA"/>
</dbReference>